<reference evidence="2" key="1">
    <citation type="submission" date="2016-06" db="EMBL/GenBank/DDBJ databases">
        <authorList>
            <person name="Varghese N."/>
            <person name="Submissions Spin"/>
        </authorList>
    </citation>
    <scope>NUCLEOTIDE SEQUENCE [LARGE SCALE GENOMIC DNA]</scope>
    <source>
        <strain evidence="2">DSM 45794</strain>
    </source>
</reference>
<dbReference type="OrthoDB" id="6396144at2"/>
<dbReference type="EMBL" id="FLRH01000003">
    <property type="protein sequence ID" value="SBT63402.1"/>
    <property type="molecule type" value="Genomic_DNA"/>
</dbReference>
<sequence length="340" mass="36371">MDDGILDEAYHRLHRTGPEFEGWLSNHGPMAAEALVRHGQGARVHRWLDGYLRRLDELPRGLRPIDDWRAALGDPKRAGDWLIHFDRELRERQWTEVLGEWWPRLLPGIAAGATHGVIRVGHAVRVLRTDGETPERRAELGQALGYWAARWQPVPGAGPLTGRSDAASALAAVPRIPDQTGGIRERLGRLTDVPGWSGAVTGLRPPADPGGATRTLVQVVHRAALDYLRFGHGAPVMLVHAVTAPTAVLRTLPALDPALRAPSVAAAWAATAAVTSVYASPTPAAAPPAGGSADPAEVFARAARHGDEHVVKLADAVLEAHQATGDERVLVAPGYAGHLI</sequence>
<name>A0A1A9B3A8_9ACTN</name>
<protein>
    <recommendedName>
        <fullName evidence="3">DUF4243 domain-containing protein</fullName>
    </recommendedName>
</protein>
<dbReference type="AlphaFoldDB" id="A0A1A9B3A8"/>
<evidence type="ECO:0000313" key="2">
    <source>
        <dbReference type="Proteomes" id="UP000199558"/>
    </source>
</evidence>
<organism evidence="1 2">
    <name type="scientific">Micromonospora sediminicola</name>
    <dbReference type="NCBI Taxonomy" id="946078"/>
    <lineage>
        <taxon>Bacteria</taxon>
        <taxon>Bacillati</taxon>
        <taxon>Actinomycetota</taxon>
        <taxon>Actinomycetes</taxon>
        <taxon>Micromonosporales</taxon>
        <taxon>Micromonosporaceae</taxon>
        <taxon>Micromonospora</taxon>
    </lineage>
</organism>
<keyword evidence="2" id="KW-1185">Reference proteome</keyword>
<dbReference type="Proteomes" id="UP000199558">
    <property type="component" value="Unassembled WGS sequence"/>
</dbReference>
<accession>A0A1A9B3A8</accession>
<evidence type="ECO:0008006" key="3">
    <source>
        <dbReference type="Google" id="ProtNLM"/>
    </source>
</evidence>
<dbReference type="STRING" id="946078.GA0070622_0352"/>
<gene>
    <name evidence="1" type="ORF">GA0070622_0352</name>
</gene>
<dbReference type="RefSeq" id="WP_091566002.1">
    <property type="nucleotide sequence ID" value="NZ_FLRH01000003.1"/>
</dbReference>
<evidence type="ECO:0000313" key="1">
    <source>
        <dbReference type="EMBL" id="SBT63402.1"/>
    </source>
</evidence>
<proteinExistence type="predicted"/>